<comment type="pathway">
    <text evidence="1 14">Lipid metabolism; fatty acid biosynthesis.</text>
</comment>
<evidence type="ECO:0000256" key="12">
    <source>
        <dbReference type="ARBA" id="ARBA00047318"/>
    </source>
</evidence>
<dbReference type="InterPro" id="IPR014030">
    <property type="entry name" value="Ketoacyl_synth_N"/>
</dbReference>
<keyword evidence="10 14" id="KW-0012">Acyltransferase</keyword>
<keyword evidence="9 14" id="KW-0275">Fatty acid biosynthesis</keyword>
<dbReference type="UniPathway" id="UPA00094"/>
<dbReference type="InterPro" id="IPR000794">
    <property type="entry name" value="Beta-ketoacyl_synthase"/>
</dbReference>
<evidence type="ECO:0000256" key="6">
    <source>
        <dbReference type="ARBA" id="ARBA00022679"/>
    </source>
</evidence>
<comment type="similarity">
    <text evidence="2 14 16">Belongs to the thiolase-like superfamily. Beta-ketoacyl-ACP synthases family.</text>
</comment>
<dbReference type="CDD" id="cd00834">
    <property type="entry name" value="KAS_I_II"/>
    <property type="match status" value="1"/>
</dbReference>
<evidence type="ECO:0000256" key="15">
    <source>
        <dbReference type="PIRSR" id="PIRSR000447-1"/>
    </source>
</evidence>
<evidence type="ECO:0000256" key="4">
    <source>
        <dbReference type="ARBA" id="ARBA00014657"/>
    </source>
</evidence>
<evidence type="ECO:0000256" key="2">
    <source>
        <dbReference type="ARBA" id="ARBA00008467"/>
    </source>
</evidence>
<dbReference type="Proteomes" id="UP000562984">
    <property type="component" value="Unassembled WGS sequence"/>
</dbReference>
<keyword evidence="19" id="KW-1185">Reference proteome</keyword>
<dbReference type="PROSITE" id="PS52004">
    <property type="entry name" value="KS3_2"/>
    <property type="match status" value="1"/>
</dbReference>
<dbReference type="GO" id="GO:0006633">
    <property type="term" value="P:fatty acid biosynthetic process"/>
    <property type="evidence" value="ECO:0007669"/>
    <property type="project" value="UniProtKB-UniRule"/>
</dbReference>
<feature type="domain" description="Ketosynthase family 3 (KS3)" evidence="17">
    <location>
        <begin position="9"/>
        <end position="416"/>
    </location>
</feature>
<evidence type="ECO:0000313" key="18">
    <source>
        <dbReference type="EMBL" id="NNG36686.1"/>
    </source>
</evidence>
<evidence type="ECO:0000256" key="1">
    <source>
        <dbReference type="ARBA" id="ARBA00005194"/>
    </source>
</evidence>
<name>A0A849AAS9_9ACTN</name>
<dbReference type="PIRSF" id="PIRSF000447">
    <property type="entry name" value="KAS_II"/>
    <property type="match status" value="1"/>
</dbReference>
<evidence type="ECO:0000256" key="10">
    <source>
        <dbReference type="ARBA" id="ARBA00023315"/>
    </source>
</evidence>
<feature type="active site" description="For beta-ketoacyl synthase activity" evidence="15">
    <location>
        <position position="170"/>
    </location>
</feature>
<dbReference type="AlphaFoldDB" id="A0A849AAS9"/>
<dbReference type="RefSeq" id="WP_171200370.1">
    <property type="nucleotide sequence ID" value="NZ_JABEND010000007.1"/>
</dbReference>
<dbReference type="Gene3D" id="3.40.47.10">
    <property type="match status" value="1"/>
</dbReference>
<evidence type="ECO:0000256" key="16">
    <source>
        <dbReference type="RuleBase" id="RU003694"/>
    </source>
</evidence>
<dbReference type="PANTHER" id="PTHR11712">
    <property type="entry name" value="POLYKETIDE SYNTHASE-RELATED"/>
    <property type="match status" value="1"/>
</dbReference>
<evidence type="ECO:0000256" key="11">
    <source>
        <dbReference type="ARBA" id="ARBA00024006"/>
    </source>
</evidence>
<keyword evidence="6 14" id="KW-0808">Transferase</keyword>
<dbReference type="PANTHER" id="PTHR11712:SF336">
    <property type="entry name" value="3-OXOACYL-[ACYL-CARRIER-PROTEIN] SYNTHASE, MITOCHONDRIAL"/>
    <property type="match status" value="1"/>
</dbReference>
<dbReference type="NCBIfam" id="TIGR03150">
    <property type="entry name" value="fabF"/>
    <property type="match status" value="1"/>
</dbReference>
<dbReference type="SMART" id="SM00825">
    <property type="entry name" value="PKS_KS"/>
    <property type="match status" value="1"/>
</dbReference>
<proteinExistence type="inferred from homology"/>
<comment type="catalytic activity">
    <reaction evidence="13 14">
        <text>a fatty acyl-[ACP] + malonyl-[ACP] + H(+) = a 3-oxoacyl-[ACP] + holo-[ACP] + CO2</text>
        <dbReference type="Rhea" id="RHEA:22836"/>
        <dbReference type="Rhea" id="RHEA-COMP:9623"/>
        <dbReference type="Rhea" id="RHEA-COMP:9685"/>
        <dbReference type="Rhea" id="RHEA-COMP:9916"/>
        <dbReference type="Rhea" id="RHEA-COMP:14125"/>
        <dbReference type="ChEBI" id="CHEBI:15378"/>
        <dbReference type="ChEBI" id="CHEBI:16526"/>
        <dbReference type="ChEBI" id="CHEBI:64479"/>
        <dbReference type="ChEBI" id="CHEBI:78449"/>
        <dbReference type="ChEBI" id="CHEBI:78776"/>
        <dbReference type="ChEBI" id="CHEBI:138651"/>
    </reaction>
</comment>
<evidence type="ECO:0000256" key="7">
    <source>
        <dbReference type="ARBA" id="ARBA00022832"/>
    </source>
</evidence>
<dbReference type="InterPro" id="IPR016039">
    <property type="entry name" value="Thiolase-like"/>
</dbReference>
<keyword evidence="5 14" id="KW-0444">Lipid biosynthesis</keyword>
<dbReference type="InterPro" id="IPR018201">
    <property type="entry name" value="Ketoacyl_synth_AS"/>
</dbReference>
<comment type="catalytic activity">
    <reaction evidence="12 14">
        <text>(9Z)-hexadecenoyl-[ACP] + malonyl-[ACP] + H(+) = 3-oxo-(11Z)-octadecenoyl-[ACP] + holo-[ACP] + CO2</text>
        <dbReference type="Rhea" id="RHEA:55040"/>
        <dbReference type="Rhea" id="RHEA-COMP:9623"/>
        <dbReference type="Rhea" id="RHEA-COMP:9685"/>
        <dbReference type="Rhea" id="RHEA-COMP:10800"/>
        <dbReference type="Rhea" id="RHEA-COMP:14074"/>
        <dbReference type="ChEBI" id="CHEBI:15378"/>
        <dbReference type="ChEBI" id="CHEBI:16526"/>
        <dbReference type="ChEBI" id="CHEBI:64479"/>
        <dbReference type="ChEBI" id="CHEBI:78449"/>
        <dbReference type="ChEBI" id="CHEBI:83989"/>
        <dbReference type="ChEBI" id="CHEBI:138538"/>
        <dbReference type="EC" id="2.3.1.179"/>
    </reaction>
</comment>
<dbReference type="SUPFAM" id="SSF53901">
    <property type="entry name" value="Thiolase-like"/>
    <property type="match status" value="2"/>
</dbReference>
<dbReference type="InterPro" id="IPR014031">
    <property type="entry name" value="Ketoacyl_synth_C"/>
</dbReference>
<keyword evidence="7" id="KW-0276">Fatty acid metabolism</keyword>
<evidence type="ECO:0000256" key="14">
    <source>
        <dbReference type="PIRNR" id="PIRNR000447"/>
    </source>
</evidence>
<dbReference type="GO" id="GO:0005829">
    <property type="term" value="C:cytosol"/>
    <property type="evidence" value="ECO:0007669"/>
    <property type="project" value="TreeGrafter"/>
</dbReference>
<gene>
    <name evidence="18" type="primary">fabF</name>
    <name evidence="18" type="ORF">HKD39_13390</name>
</gene>
<dbReference type="PROSITE" id="PS00606">
    <property type="entry name" value="KS3_1"/>
    <property type="match status" value="1"/>
</dbReference>
<keyword evidence="8" id="KW-0443">Lipid metabolism</keyword>
<dbReference type="Pfam" id="PF02801">
    <property type="entry name" value="Ketoacyl-synt_C"/>
    <property type="match status" value="1"/>
</dbReference>
<sequence length="419" mass="43785">MLQAIRERRNRVLVTGVGAVTPLAPTAEESWSQLLLGQSGIGPITSFDVSDLPTKIGGEIRRFEISDYLPRNVSRRMDSYAQYAVAAAAQAVESAKLQVETTDSTRVGVVIGTGYGPVRSNHEVAAILQEKGPRGISPLSQVMGAHDSAAGEVSLLFGAKGPTRAISTACATGTDAIGEAARLIQLGVCDVVIAGGADNCLTRVDFAGTGKAGALSTRNDHPELASRPFDAARDGFVMSAGAGVVVLESADHAIERGASGLAEFAGYAATSDAHHWTAPHPQAEGARRAMVQALADAELQPTELDYVNAHGTSTSIGDERELWAIRQVLGEHAERVPISATKSMTGHMIGASGAVELISCVLAIRDGIVPPTVNLIDPIDSALNLVPQVAQKLRVSTAMSNSFGFGGHNAVAVLKRWSW</sequence>
<comment type="caution">
    <text evidence="18">The sequence shown here is derived from an EMBL/GenBank/DDBJ whole genome shotgun (WGS) entry which is preliminary data.</text>
</comment>
<dbReference type="EC" id="2.3.1.179" evidence="3 14"/>
<evidence type="ECO:0000256" key="9">
    <source>
        <dbReference type="ARBA" id="ARBA00023160"/>
    </source>
</evidence>
<comment type="function">
    <text evidence="11 14">Involved in the type II fatty acid elongation cycle. Catalyzes the elongation of a wide range of acyl-ACP by the addition of two carbons from malonyl-ACP to an acyl acceptor. Can efficiently catalyze the conversion of palmitoleoyl-ACP (cis-hexadec-9-enoyl-ACP) to cis-vaccenoyl-ACP (cis-octadec-11-enoyl-ACP), an essential step in the thermal regulation of fatty acid composition.</text>
</comment>
<protein>
    <recommendedName>
        <fullName evidence="4 14">3-oxoacyl-[acyl-carrier-protein] synthase 2</fullName>
        <ecNumber evidence="3 14">2.3.1.179</ecNumber>
    </recommendedName>
</protein>
<accession>A0A849AAS9</accession>
<evidence type="ECO:0000256" key="13">
    <source>
        <dbReference type="ARBA" id="ARBA00047659"/>
    </source>
</evidence>
<evidence type="ECO:0000256" key="8">
    <source>
        <dbReference type="ARBA" id="ARBA00023098"/>
    </source>
</evidence>
<evidence type="ECO:0000259" key="17">
    <source>
        <dbReference type="PROSITE" id="PS52004"/>
    </source>
</evidence>
<reference evidence="18 19" key="1">
    <citation type="submission" date="2020-05" db="EMBL/GenBank/DDBJ databases">
        <title>Nakamurella sp. DB0629 isolated from air conditioner.</title>
        <authorList>
            <person name="Kim D.H."/>
            <person name="Kim D.-U."/>
        </authorList>
    </citation>
    <scope>NUCLEOTIDE SEQUENCE [LARGE SCALE GENOMIC DNA]</scope>
    <source>
        <strain evidence="18 19">DB0629</strain>
    </source>
</reference>
<dbReference type="FunFam" id="3.40.47.10:FF:000018">
    <property type="entry name" value="3-oxoacyl-[acyl-carrier-protein] synthase 2"/>
    <property type="match status" value="1"/>
</dbReference>
<evidence type="ECO:0000256" key="5">
    <source>
        <dbReference type="ARBA" id="ARBA00022516"/>
    </source>
</evidence>
<organism evidence="18 19">
    <name type="scientific">Nakamurella aerolata</name>
    <dbReference type="NCBI Taxonomy" id="1656892"/>
    <lineage>
        <taxon>Bacteria</taxon>
        <taxon>Bacillati</taxon>
        <taxon>Actinomycetota</taxon>
        <taxon>Actinomycetes</taxon>
        <taxon>Nakamurellales</taxon>
        <taxon>Nakamurellaceae</taxon>
        <taxon>Nakamurella</taxon>
    </lineage>
</organism>
<dbReference type="EMBL" id="JABEND010000007">
    <property type="protein sequence ID" value="NNG36686.1"/>
    <property type="molecule type" value="Genomic_DNA"/>
</dbReference>
<evidence type="ECO:0000256" key="3">
    <source>
        <dbReference type="ARBA" id="ARBA00012356"/>
    </source>
</evidence>
<evidence type="ECO:0000313" key="19">
    <source>
        <dbReference type="Proteomes" id="UP000562984"/>
    </source>
</evidence>
<dbReference type="GO" id="GO:0004315">
    <property type="term" value="F:3-oxoacyl-[acyl-carrier-protein] synthase activity"/>
    <property type="evidence" value="ECO:0007669"/>
    <property type="project" value="UniProtKB-UniRule"/>
</dbReference>
<dbReference type="Pfam" id="PF00109">
    <property type="entry name" value="ketoacyl-synt"/>
    <property type="match status" value="1"/>
</dbReference>
<dbReference type="NCBIfam" id="NF005589">
    <property type="entry name" value="PRK07314.1"/>
    <property type="match status" value="1"/>
</dbReference>
<dbReference type="InterPro" id="IPR020841">
    <property type="entry name" value="PKS_Beta-ketoAc_synthase_dom"/>
</dbReference>
<dbReference type="InterPro" id="IPR017568">
    <property type="entry name" value="3-oxoacyl-ACP_synth-2"/>
</dbReference>